<feature type="transmembrane region" description="Helical" evidence="1">
    <location>
        <begin position="143"/>
        <end position="161"/>
    </location>
</feature>
<gene>
    <name evidence="2" type="ORF">ACFOYW_05935</name>
</gene>
<feature type="transmembrane region" description="Helical" evidence="1">
    <location>
        <begin position="12"/>
        <end position="37"/>
    </location>
</feature>
<feature type="transmembrane region" description="Helical" evidence="1">
    <location>
        <begin position="111"/>
        <end position="131"/>
    </location>
</feature>
<comment type="caution">
    <text evidence="2">The sequence shown here is derived from an EMBL/GenBank/DDBJ whole genome shotgun (WGS) entry which is preliminary data.</text>
</comment>
<dbReference type="RefSeq" id="WP_390227857.1">
    <property type="nucleotide sequence ID" value="NZ_JBHSCN010000003.1"/>
</dbReference>
<feature type="transmembrane region" description="Helical" evidence="1">
    <location>
        <begin position="167"/>
        <end position="188"/>
    </location>
</feature>
<organism evidence="2 3">
    <name type="scientific">Gryllotalpicola reticulitermitis</name>
    <dbReference type="NCBI Taxonomy" id="1184153"/>
    <lineage>
        <taxon>Bacteria</taxon>
        <taxon>Bacillati</taxon>
        <taxon>Actinomycetota</taxon>
        <taxon>Actinomycetes</taxon>
        <taxon>Micrococcales</taxon>
        <taxon>Microbacteriaceae</taxon>
        <taxon>Gryllotalpicola</taxon>
    </lineage>
</organism>
<keyword evidence="1" id="KW-1133">Transmembrane helix</keyword>
<name>A0ABV8Q6Y1_9MICO</name>
<feature type="transmembrane region" description="Helical" evidence="1">
    <location>
        <begin position="43"/>
        <end position="64"/>
    </location>
</feature>
<evidence type="ECO:0008006" key="4">
    <source>
        <dbReference type="Google" id="ProtNLM"/>
    </source>
</evidence>
<keyword evidence="3" id="KW-1185">Reference proteome</keyword>
<feature type="transmembrane region" description="Helical" evidence="1">
    <location>
        <begin position="76"/>
        <end position="95"/>
    </location>
</feature>
<evidence type="ECO:0000256" key="1">
    <source>
        <dbReference type="SAM" id="Phobius"/>
    </source>
</evidence>
<evidence type="ECO:0000313" key="3">
    <source>
        <dbReference type="Proteomes" id="UP001595900"/>
    </source>
</evidence>
<accession>A0ABV8Q6Y1</accession>
<keyword evidence="1" id="KW-0472">Membrane</keyword>
<protein>
    <recommendedName>
        <fullName evidence="4">DUF308 domain-containing protein</fullName>
    </recommendedName>
</protein>
<dbReference type="EMBL" id="JBHSCN010000003">
    <property type="protein sequence ID" value="MFC4242904.1"/>
    <property type="molecule type" value="Genomic_DNA"/>
</dbReference>
<dbReference type="Proteomes" id="UP001595900">
    <property type="component" value="Unassembled WGS sequence"/>
</dbReference>
<evidence type="ECO:0000313" key="2">
    <source>
        <dbReference type="EMBL" id="MFC4242904.1"/>
    </source>
</evidence>
<proteinExistence type="predicted"/>
<sequence length="198" mass="21178">MAKTESTLTTWRAYGGGGLLIGGFLWLVAVIVCQLASSTDTAFRWVELVGLIVVGLGFIVLAIGRSGSNRIVGKNLVGKIALWVAAFGFLVWGIWDIVTRSFPDATKLPDIAQWIIAIAIFVGTVVAAVTIQWRGVAGPIGKWALYAVALLALLFLLLPLFSVTGLGVWWVGFIFAIITALTGLAYFLNPWPTSPTGE</sequence>
<keyword evidence="1" id="KW-0812">Transmembrane</keyword>
<reference evidence="3" key="1">
    <citation type="journal article" date="2019" name="Int. J. Syst. Evol. Microbiol.">
        <title>The Global Catalogue of Microorganisms (GCM) 10K type strain sequencing project: providing services to taxonomists for standard genome sequencing and annotation.</title>
        <authorList>
            <consortium name="The Broad Institute Genomics Platform"/>
            <consortium name="The Broad Institute Genome Sequencing Center for Infectious Disease"/>
            <person name="Wu L."/>
            <person name="Ma J."/>
        </authorList>
    </citation>
    <scope>NUCLEOTIDE SEQUENCE [LARGE SCALE GENOMIC DNA]</scope>
    <source>
        <strain evidence="3">CGMCC 1.10363</strain>
    </source>
</reference>